<proteinExistence type="inferred from homology"/>
<dbReference type="Gene3D" id="3.40.50.720">
    <property type="entry name" value="NAD(P)-binding Rossmann-like Domain"/>
    <property type="match status" value="1"/>
</dbReference>
<reference evidence="4 5" key="1">
    <citation type="submission" date="2023-10" db="EMBL/GenBank/DDBJ databases">
        <title>Draft genome sequence of Xylaria bambusicola isolate GMP-LS, the root and basal stem rot pathogen of sugarcane in Indonesia.</title>
        <authorList>
            <person name="Selvaraj P."/>
            <person name="Muralishankar V."/>
            <person name="Muruganantham S."/>
            <person name="Sp S."/>
            <person name="Haryani S."/>
            <person name="Lau K.J.X."/>
            <person name="Naqvi N.I."/>
        </authorList>
    </citation>
    <scope>NUCLEOTIDE SEQUENCE [LARGE SCALE GENOMIC DNA]</scope>
    <source>
        <strain evidence="4">GMP-LS</strain>
    </source>
</reference>
<protein>
    <recommendedName>
        <fullName evidence="3">NmrA-like domain-containing protein</fullName>
    </recommendedName>
</protein>
<sequence>MMSGNAGQKVLVIGATGNQGTGVVRHCAAAGIDVYALSRDLTSAAAQKLLSSLQDDRRVSDQLHDKASCNGSNHHLNPGTVHLVQGDLNNVESLMHASQGMNGIFFFTMPGDAQIEQQQTRNVLEAARASGSVSMVIYTSAAGTDWCDSFPERGASNPLEQFWLGKQGNETLVRQLSDDSCSARKIDWVIVRPANFLQNFIPPISTFVFPQLYTDDRPLLRVAYHPETRLELIDAEDVGLVVVAAMTQPSDWAGKAVSLVVDRLTIQEVADVISGVRTEASAQGPTAGNAGRVKVNVEYVGFDVLKAEIGEPIAYPQHLINEIKHFISPREEEEDVIKKLPLTSVKSFFTKNSPRK</sequence>
<dbReference type="InterPro" id="IPR008030">
    <property type="entry name" value="NmrA-like"/>
</dbReference>
<gene>
    <name evidence="4" type="ORF">RRF57_004580</name>
</gene>
<keyword evidence="2" id="KW-0521">NADP</keyword>
<keyword evidence="5" id="KW-1185">Reference proteome</keyword>
<comment type="caution">
    <text evidence="4">The sequence shown here is derived from an EMBL/GenBank/DDBJ whole genome shotgun (WGS) entry which is preliminary data.</text>
</comment>
<dbReference type="AlphaFoldDB" id="A0AAN7YX55"/>
<dbReference type="InterPro" id="IPR036291">
    <property type="entry name" value="NAD(P)-bd_dom_sf"/>
</dbReference>
<name>A0AAN7YX55_9PEZI</name>
<dbReference type="PANTHER" id="PTHR42748:SF7">
    <property type="entry name" value="NMRA LIKE REDOX SENSOR 1-RELATED"/>
    <property type="match status" value="1"/>
</dbReference>
<dbReference type="EMBL" id="JAWHQM010000009">
    <property type="protein sequence ID" value="KAK5628865.1"/>
    <property type="molecule type" value="Genomic_DNA"/>
</dbReference>
<evidence type="ECO:0000259" key="3">
    <source>
        <dbReference type="Pfam" id="PF05368"/>
    </source>
</evidence>
<comment type="similarity">
    <text evidence="1">Belongs to the NmrA-type oxidoreductase family.</text>
</comment>
<evidence type="ECO:0000256" key="2">
    <source>
        <dbReference type="ARBA" id="ARBA00022857"/>
    </source>
</evidence>
<accession>A0AAN7YX55</accession>
<dbReference type="SUPFAM" id="SSF51735">
    <property type="entry name" value="NAD(P)-binding Rossmann-fold domains"/>
    <property type="match status" value="1"/>
</dbReference>
<dbReference type="Pfam" id="PF05368">
    <property type="entry name" value="NmrA"/>
    <property type="match status" value="1"/>
</dbReference>
<dbReference type="InterPro" id="IPR051164">
    <property type="entry name" value="NmrA-like_oxidored"/>
</dbReference>
<feature type="domain" description="NmrA-like" evidence="3">
    <location>
        <begin position="8"/>
        <end position="327"/>
    </location>
</feature>
<dbReference type="GO" id="GO:0005634">
    <property type="term" value="C:nucleus"/>
    <property type="evidence" value="ECO:0007669"/>
    <property type="project" value="TreeGrafter"/>
</dbReference>
<dbReference type="PANTHER" id="PTHR42748">
    <property type="entry name" value="NITROGEN METABOLITE REPRESSION PROTEIN NMRA FAMILY MEMBER"/>
    <property type="match status" value="1"/>
</dbReference>
<organism evidence="4 5">
    <name type="scientific">Xylaria bambusicola</name>
    <dbReference type="NCBI Taxonomy" id="326684"/>
    <lineage>
        <taxon>Eukaryota</taxon>
        <taxon>Fungi</taxon>
        <taxon>Dikarya</taxon>
        <taxon>Ascomycota</taxon>
        <taxon>Pezizomycotina</taxon>
        <taxon>Sordariomycetes</taxon>
        <taxon>Xylariomycetidae</taxon>
        <taxon>Xylariales</taxon>
        <taxon>Xylariaceae</taxon>
        <taxon>Xylaria</taxon>
    </lineage>
</organism>
<dbReference type="Proteomes" id="UP001305414">
    <property type="component" value="Unassembled WGS sequence"/>
</dbReference>
<evidence type="ECO:0000256" key="1">
    <source>
        <dbReference type="ARBA" id="ARBA00006328"/>
    </source>
</evidence>
<evidence type="ECO:0000313" key="4">
    <source>
        <dbReference type="EMBL" id="KAK5628865.1"/>
    </source>
</evidence>
<evidence type="ECO:0000313" key="5">
    <source>
        <dbReference type="Proteomes" id="UP001305414"/>
    </source>
</evidence>